<dbReference type="RefSeq" id="XP_004185729.1">
    <property type="nucleotide sequence ID" value="XM_004185681.1"/>
</dbReference>
<dbReference type="PANTHER" id="PTHR19375">
    <property type="entry name" value="HEAT SHOCK PROTEIN 70KDA"/>
    <property type="match status" value="1"/>
</dbReference>
<dbReference type="EMBL" id="KB206977">
    <property type="protein sequence ID" value="ELP86383.1"/>
    <property type="molecule type" value="Genomic_DNA"/>
</dbReference>
<dbReference type="Pfam" id="PF00012">
    <property type="entry name" value="HSP70"/>
    <property type="match status" value="1"/>
</dbReference>
<accession>L7FKI8</accession>
<proteinExistence type="predicted"/>
<name>L7FKI8_ENTIV</name>
<dbReference type="Gene3D" id="3.30.30.30">
    <property type="match status" value="1"/>
</dbReference>
<evidence type="ECO:0000256" key="2">
    <source>
        <dbReference type="ARBA" id="ARBA00022840"/>
    </source>
</evidence>
<organism evidence="3 4">
    <name type="scientific">Entamoeba invadens IP1</name>
    <dbReference type="NCBI Taxonomy" id="370355"/>
    <lineage>
        <taxon>Eukaryota</taxon>
        <taxon>Amoebozoa</taxon>
        <taxon>Evosea</taxon>
        <taxon>Archamoebae</taxon>
        <taxon>Mastigamoebida</taxon>
        <taxon>Entamoebidae</taxon>
        <taxon>Entamoeba</taxon>
    </lineage>
</organism>
<keyword evidence="4" id="KW-1185">Reference proteome</keyword>
<dbReference type="VEuPathDB" id="AmoebaDB:EIN_004100"/>
<evidence type="ECO:0000313" key="3">
    <source>
        <dbReference type="EMBL" id="ELP86383.1"/>
    </source>
</evidence>
<evidence type="ECO:0000256" key="1">
    <source>
        <dbReference type="ARBA" id="ARBA00022741"/>
    </source>
</evidence>
<sequence>MYCCNSIPSPLVRFIHATHLVVIVGVKGEDGKTNAEKLQMIRATEQVIMCCSVAFTDSERLIGDAAKNYIAMIMKNRVFDAKRLIGRGFSDPAIQEDMKH</sequence>
<dbReference type="GO" id="GO:0005524">
    <property type="term" value="F:ATP binding"/>
    <property type="evidence" value="ECO:0007669"/>
    <property type="project" value="UniProtKB-KW"/>
</dbReference>
<dbReference type="InterPro" id="IPR043129">
    <property type="entry name" value="ATPase_NBD"/>
</dbReference>
<dbReference type="GeneID" id="14885367"/>
<keyword evidence="1" id="KW-0547">Nucleotide-binding</keyword>
<dbReference type="Proteomes" id="UP000014680">
    <property type="component" value="Unassembled WGS sequence"/>
</dbReference>
<dbReference type="SUPFAM" id="SSF53067">
    <property type="entry name" value="Actin-like ATPase domain"/>
    <property type="match status" value="1"/>
</dbReference>
<evidence type="ECO:0000313" key="4">
    <source>
        <dbReference type="Proteomes" id="UP000014680"/>
    </source>
</evidence>
<dbReference type="GO" id="GO:0140662">
    <property type="term" value="F:ATP-dependent protein folding chaperone"/>
    <property type="evidence" value="ECO:0007669"/>
    <property type="project" value="InterPro"/>
</dbReference>
<dbReference type="InterPro" id="IPR013126">
    <property type="entry name" value="Hsp_70_fam"/>
</dbReference>
<reference evidence="3 4" key="1">
    <citation type="submission" date="2012-10" db="EMBL/GenBank/DDBJ databases">
        <authorList>
            <person name="Zafar N."/>
            <person name="Inman J."/>
            <person name="Hall N."/>
            <person name="Lorenzi H."/>
            <person name="Caler E."/>
        </authorList>
    </citation>
    <scope>NUCLEOTIDE SEQUENCE [LARGE SCALE GENOMIC DNA]</scope>
    <source>
        <strain evidence="3 4">IP1</strain>
    </source>
</reference>
<gene>
    <name evidence="3" type="ORF">EIN_004100</name>
</gene>
<keyword evidence="2" id="KW-0067">ATP-binding</keyword>
<dbReference type="KEGG" id="eiv:EIN_004100"/>
<keyword evidence="3" id="KW-0346">Stress response</keyword>
<dbReference type="AlphaFoldDB" id="L7FKI8"/>
<protein>
    <submittedName>
        <fullName evidence="3">Heat shock protein, putative</fullName>
    </submittedName>
</protein>